<proteinExistence type="predicted"/>
<accession>A0AB35UVR3</accession>
<name>A0AB35UVR3_9GAMM</name>
<sequence>MSLILHTCRICGFYDEEYYPWGEDGESPTYDICDYCGVEFGYEDCNLNSIRSYRKTWMHSVKYLSEPRFKTWLINIDDKYK</sequence>
<comment type="caution">
    <text evidence="1">The sequence shown here is derived from an EMBL/GenBank/DDBJ whole genome shotgun (WGS) entry which is preliminary data.</text>
</comment>
<dbReference type="Proteomes" id="UP001278995">
    <property type="component" value="Unassembled WGS sequence"/>
</dbReference>
<dbReference type="RefSeq" id="WP_321096850.1">
    <property type="nucleotide sequence ID" value="NZ_JAXHPL010000016.1"/>
</dbReference>
<protein>
    <submittedName>
        <fullName evidence="1">Uncharacterized protein</fullName>
    </submittedName>
</protein>
<evidence type="ECO:0000313" key="2">
    <source>
        <dbReference type="Proteomes" id="UP001278995"/>
    </source>
</evidence>
<reference evidence="1 2" key="1">
    <citation type="submission" date="2023-11" db="EMBL/GenBank/DDBJ databases">
        <title>The common occurrence of Acinetobacte faecalis in cattle feces and its emended description.</title>
        <authorList>
            <person name="Kyselkova M."/>
            <person name="Xanthopoulou K."/>
            <person name="Shestivska V."/>
            <person name="Spanelova P."/>
            <person name="Maixnerova M."/>
            <person name="Higgins P.G."/>
            <person name="Nemec A."/>
        </authorList>
    </citation>
    <scope>NUCLEOTIDE SEQUENCE [LARGE SCALE GENOMIC DNA]</scope>
    <source>
        <strain evidence="1 2">ANC 7483</strain>
    </source>
</reference>
<dbReference type="AlphaFoldDB" id="A0AB35UVR3"/>
<organism evidence="1 2">
    <name type="scientific">Acinetobacter faecalis</name>
    <dbReference type="NCBI Taxonomy" id="2665161"/>
    <lineage>
        <taxon>Bacteria</taxon>
        <taxon>Pseudomonadati</taxon>
        <taxon>Pseudomonadota</taxon>
        <taxon>Gammaproteobacteria</taxon>
        <taxon>Moraxellales</taxon>
        <taxon>Moraxellaceae</taxon>
        <taxon>Acinetobacter</taxon>
    </lineage>
</organism>
<dbReference type="EMBL" id="JAXHPL010000016">
    <property type="protein sequence ID" value="MDY6486460.1"/>
    <property type="molecule type" value="Genomic_DNA"/>
</dbReference>
<gene>
    <name evidence="1" type="ORF">SKM51_04480</name>
</gene>
<evidence type="ECO:0000313" key="1">
    <source>
        <dbReference type="EMBL" id="MDY6486460.1"/>
    </source>
</evidence>